<feature type="binding site" evidence="2">
    <location>
        <begin position="82"/>
        <end position="85"/>
    </location>
    <ligand>
        <name>substrate</name>
    </ligand>
</feature>
<keyword evidence="4" id="KW-1185">Reference proteome</keyword>
<dbReference type="CDD" id="cd07067">
    <property type="entry name" value="HP_PGM_like"/>
    <property type="match status" value="1"/>
</dbReference>
<dbReference type="GO" id="GO:0005737">
    <property type="term" value="C:cytoplasm"/>
    <property type="evidence" value="ECO:0007669"/>
    <property type="project" value="TreeGrafter"/>
</dbReference>
<dbReference type="SMART" id="SM00855">
    <property type="entry name" value="PGAM"/>
    <property type="match status" value="1"/>
</dbReference>
<sequence>MLKICLIRHGETDWNAKGIIQGTLNTELNNRGKQQAESCAAYLSKENWDLVISSPLIRAMDTATIIANKISLNVQIMDEFIEKHYGEAVGSPLIDKTLHDQVGEQFILFKKRVLIGLNRLIENYDNKNILLVTHGDVIQVILTTLLHSNEYNNKVNNASLSEIEYNNVHWTINYFNRINYL</sequence>
<feature type="active site" description="Proton donor/acceptor" evidence="1">
    <location>
        <position position="82"/>
    </location>
</feature>
<feature type="binding site" evidence="2">
    <location>
        <begin position="8"/>
        <end position="15"/>
    </location>
    <ligand>
        <name>substrate</name>
    </ligand>
</feature>
<dbReference type="InterPro" id="IPR050275">
    <property type="entry name" value="PGM_Phosphatase"/>
</dbReference>
<evidence type="ECO:0000256" key="1">
    <source>
        <dbReference type="PIRSR" id="PIRSR613078-1"/>
    </source>
</evidence>
<dbReference type="PROSITE" id="PS00175">
    <property type="entry name" value="PG_MUTASE"/>
    <property type="match status" value="1"/>
</dbReference>
<dbReference type="SUPFAM" id="SSF53254">
    <property type="entry name" value="Phosphoglycerate mutase-like"/>
    <property type="match status" value="1"/>
</dbReference>
<protein>
    <submittedName>
        <fullName evidence="3">Uncharacterized phosphatase</fullName>
    </submittedName>
</protein>
<dbReference type="PANTHER" id="PTHR48100">
    <property type="entry name" value="BROAD-SPECIFICITY PHOSPHATASE YOR283W-RELATED"/>
    <property type="match status" value="1"/>
</dbReference>
<evidence type="ECO:0000256" key="2">
    <source>
        <dbReference type="PIRSR" id="PIRSR613078-2"/>
    </source>
</evidence>
<evidence type="ECO:0000313" key="4">
    <source>
        <dbReference type="Proteomes" id="UP000219252"/>
    </source>
</evidence>
<feature type="binding site" evidence="2">
    <location>
        <position position="58"/>
    </location>
    <ligand>
        <name>substrate</name>
    </ligand>
</feature>
<dbReference type="EMBL" id="OBQC01000014">
    <property type="protein sequence ID" value="SOC43059.1"/>
    <property type="molecule type" value="Genomic_DNA"/>
</dbReference>
<dbReference type="Pfam" id="PF00300">
    <property type="entry name" value="His_Phos_1"/>
    <property type="match status" value="1"/>
</dbReference>
<dbReference type="Proteomes" id="UP000219252">
    <property type="component" value="Unassembled WGS sequence"/>
</dbReference>
<proteinExistence type="predicted"/>
<dbReference type="InterPro" id="IPR001345">
    <property type="entry name" value="PG/BPGM_mutase_AS"/>
</dbReference>
<dbReference type="Gene3D" id="3.40.50.1240">
    <property type="entry name" value="Phosphoglycerate mutase-like"/>
    <property type="match status" value="1"/>
</dbReference>
<dbReference type="GO" id="GO:0016791">
    <property type="term" value="F:phosphatase activity"/>
    <property type="evidence" value="ECO:0007669"/>
    <property type="project" value="TreeGrafter"/>
</dbReference>
<name>A0A285UMI5_9BACL</name>
<gene>
    <name evidence="3" type="ORF">SAMN05877842_11450</name>
</gene>
<dbReference type="AlphaFoldDB" id="A0A285UMI5"/>
<dbReference type="OrthoDB" id="9782128at2"/>
<accession>A0A285UMI5</accession>
<dbReference type="InterPro" id="IPR029033">
    <property type="entry name" value="His_PPase_superfam"/>
</dbReference>
<dbReference type="RefSeq" id="WP_097150629.1">
    <property type="nucleotide sequence ID" value="NZ_OBQC01000014.1"/>
</dbReference>
<organism evidence="3 4">
    <name type="scientific">Ureibacillus acetophenoni</name>
    <dbReference type="NCBI Taxonomy" id="614649"/>
    <lineage>
        <taxon>Bacteria</taxon>
        <taxon>Bacillati</taxon>
        <taxon>Bacillota</taxon>
        <taxon>Bacilli</taxon>
        <taxon>Bacillales</taxon>
        <taxon>Caryophanaceae</taxon>
        <taxon>Ureibacillus</taxon>
    </lineage>
</organism>
<evidence type="ECO:0000313" key="3">
    <source>
        <dbReference type="EMBL" id="SOC43059.1"/>
    </source>
</evidence>
<feature type="active site" description="Tele-phosphohistidine intermediate" evidence="1">
    <location>
        <position position="9"/>
    </location>
</feature>
<dbReference type="InterPro" id="IPR013078">
    <property type="entry name" value="His_Pase_superF_clade-1"/>
</dbReference>
<dbReference type="PANTHER" id="PTHR48100:SF59">
    <property type="entry name" value="ADENOSYLCOBALAMIN_ALPHA-RIBAZOLE PHOSPHATASE"/>
    <property type="match status" value="1"/>
</dbReference>
<reference evidence="4" key="1">
    <citation type="submission" date="2017-08" db="EMBL/GenBank/DDBJ databases">
        <authorList>
            <person name="Varghese N."/>
            <person name="Submissions S."/>
        </authorList>
    </citation>
    <scope>NUCLEOTIDE SEQUENCE [LARGE SCALE GENOMIC DNA]</scope>
    <source>
        <strain evidence="4">JC23</strain>
    </source>
</reference>